<feature type="region of interest" description="Disordered" evidence="1">
    <location>
        <begin position="538"/>
        <end position="608"/>
    </location>
</feature>
<feature type="transmembrane region" description="Helical" evidence="2">
    <location>
        <begin position="267"/>
        <end position="286"/>
    </location>
</feature>
<feature type="compositionally biased region" description="Polar residues" evidence="1">
    <location>
        <begin position="566"/>
        <end position="589"/>
    </location>
</feature>
<feature type="compositionally biased region" description="Polar residues" evidence="1">
    <location>
        <begin position="95"/>
        <end position="109"/>
    </location>
</feature>
<gene>
    <name evidence="3" type="ORF">B0T20DRAFT_453192</name>
</gene>
<keyword evidence="2" id="KW-0472">Membrane</keyword>
<feature type="compositionally biased region" description="Low complexity" evidence="1">
    <location>
        <begin position="298"/>
        <end position="307"/>
    </location>
</feature>
<evidence type="ECO:0000256" key="1">
    <source>
        <dbReference type="SAM" id="MobiDB-lite"/>
    </source>
</evidence>
<reference evidence="3" key="1">
    <citation type="journal article" date="2023" name="Mol. Phylogenet. Evol.">
        <title>Genome-scale phylogeny and comparative genomics of the fungal order Sordariales.</title>
        <authorList>
            <person name="Hensen N."/>
            <person name="Bonometti L."/>
            <person name="Westerberg I."/>
            <person name="Brannstrom I.O."/>
            <person name="Guillou S."/>
            <person name="Cros-Aarteil S."/>
            <person name="Calhoun S."/>
            <person name="Haridas S."/>
            <person name="Kuo A."/>
            <person name="Mondo S."/>
            <person name="Pangilinan J."/>
            <person name="Riley R."/>
            <person name="LaButti K."/>
            <person name="Andreopoulos B."/>
            <person name="Lipzen A."/>
            <person name="Chen C."/>
            <person name="Yan M."/>
            <person name="Daum C."/>
            <person name="Ng V."/>
            <person name="Clum A."/>
            <person name="Steindorff A."/>
            <person name="Ohm R.A."/>
            <person name="Martin F."/>
            <person name="Silar P."/>
            <person name="Natvig D.O."/>
            <person name="Lalanne C."/>
            <person name="Gautier V."/>
            <person name="Ament-Velasquez S.L."/>
            <person name="Kruys A."/>
            <person name="Hutchinson M.I."/>
            <person name="Powell A.J."/>
            <person name="Barry K."/>
            <person name="Miller A.N."/>
            <person name="Grigoriev I.V."/>
            <person name="Debuchy R."/>
            <person name="Gladieux P."/>
            <person name="Hiltunen Thoren M."/>
            <person name="Johannesson H."/>
        </authorList>
    </citation>
    <scope>NUCLEOTIDE SEQUENCE</scope>
    <source>
        <strain evidence="3">FGSC 1904</strain>
    </source>
</reference>
<sequence>MSIRQHGNAASTATSVTYPLGDRVRNRGRGISLSEISRQASNQYGHHIEQEEDAGSGHDSGSGSDRDDHNEDQHDDEGHQSIDEDNHDNEDNTMTKESTVTQEPASTQPPGFPNFEQGLMPGGPQQSIKPGLTAIYPTAPPVTKSTSSETETITVYPSIKTTNAAGSNPSPSTSSPGQDLTSEAKASSSSVKQGSSGKGHTSRHSSSTTKSTSGGGIPTTATVSASFEPLTTSDASPSSSPDPVDNAAGASEEKQESSSGNSGKKGAIHGAVVGLLILGAILFFLWRRHKQNKRRNSSRSSTSQLLSPKSARKLPEKSNSPSPFDDSDDRGSVGRTSPWTFDGVAAAVRKTVRPSTSAIGLGAGVGVAITTGPSPVSPASSKGDAVSVGGLSSLSRGSSFSFTSADDYSCHESATSGTSSIFQATALAYPTPGRVTPVMGATGTARIVDISPKPQRPEMVMVKSNRNSSSAELLSLSRNPSNKTCGCRASKASASTATGGQWDKEACGCGGTCGCGGGSKRSTVTEVSPPPMAARSLYEALGGSGSGPGLVPVSNPSSSRPVTWMRQPSQPSPLSTARNSAASGASTYVPSPIGGTPAPERNRRSYMG</sequence>
<dbReference type="AlphaFoldDB" id="A0AAE0UBW0"/>
<feature type="compositionally biased region" description="Polar residues" evidence="1">
    <location>
        <begin position="34"/>
        <end position="44"/>
    </location>
</feature>
<feature type="region of interest" description="Disordered" evidence="1">
    <location>
        <begin position="1"/>
        <end position="264"/>
    </location>
</feature>
<feature type="compositionally biased region" description="Low complexity" evidence="1">
    <location>
        <begin position="233"/>
        <end position="248"/>
    </location>
</feature>
<feature type="compositionally biased region" description="Basic and acidic residues" evidence="1">
    <location>
        <begin position="64"/>
        <end position="94"/>
    </location>
</feature>
<feature type="compositionally biased region" description="Polar residues" evidence="1">
    <location>
        <begin position="219"/>
        <end position="232"/>
    </location>
</feature>
<feature type="compositionally biased region" description="Polar residues" evidence="1">
    <location>
        <begin position="153"/>
        <end position="166"/>
    </location>
</feature>
<dbReference type="EMBL" id="JAUTDP010000006">
    <property type="protein sequence ID" value="KAK3398438.1"/>
    <property type="molecule type" value="Genomic_DNA"/>
</dbReference>
<organism evidence="3 4">
    <name type="scientific">Sordaria brevicollis</name>
    <dbReference type="NCBI Taxonomy" id="83679"/>
    <lineage>
        <taxon>Eukaryota</taxon>
        <taxon>Fungi</taxon>
        <taxon>Dikarya</taxon>
        <taxon>Ascomycota</taxon>
        <taxon>Pezizomycotina</taxon>
        <taxon>Sordariomycetes</taxon>
        <taxon>Sordariomycetidae</taxon>
        <taxon>Sordariales</taxon>
        <taxon>Sordariaceae</taxon>
        <taxon>Sordaria</taxon>
    </lineage>
</organism>
<name>A0AAE0UBW0_SORBR</name>
<keyword evidence="2" id="KW-1133">Transmembrane helix</keyword>
<protein>
    <submittedName>
        <fullName evidence="3">Uncharacterized protein</fullName>
    </submittedName>
</protein>
<feature type="compositionally biased region" description="Low complexity" evidence="1">
    <location>
        <begin position="185"/>
        <end position="212"/>
    </location>
</feature>
<feature type="compositionally biased region" description="Polar residues" evidence="1">
    <location>
        <begin position="8"/>
        <end position="17"/>
    </location>
</feature>
<comment type="caution">
    <text evidence="3">The sequence shown here is derived from an EMBL/GenBank/DDBJ whole genome shotgun (WGS) entry which is preliminary data.</text>
</comment>
<accession>A0AAE0UBW0</accession>
<feature type="compositionally biased region" description="Low complexity" evidence="1">
    <location>
        <begin position="549"/>
        <end position="562"/>
    </location>
</feature>
<evidence type="ECO:0000256" key="2">
    <source>
        <dbReference type="SAM" id="Phobius"/>
    </source>
</evidence>
<proteinExistence type="predicted"/>
<feature type="region of interest" description="Disordered" evidence="1">
    <location>
        <begin position="292"/>
        <end position="338"/>
    </location>
</feature>
<keyword evidence="2" id="KW-0812">Transmembrane</keyword>
<dbReference type="Proteomes" id="UP001281003">
    <property type="component" value="Unassembled WGS sequence"/>
</dbReference>
<keyword evidence="4" id="KW-1185">Reference proteome</keyword>
<evidence type="ECO:0000313" key="4">
    <source>
        <dbReference type="Proteomes" id="UP001281003"/>
    </source>
</evidence>
<feature type="compositionally biased region" description="Low complexity" evidence="1">
    <location>
        <begin position="167"/>
        <end position="176"/>
    </location>
</feature>
<reference evidence="3" key="2">
    <citation type="submission" date="2023-07" db="EMBL/GenBank/DDBJ databases">
        <authorList>
            <consortium name="Lawrence Berkeley National Laboratory"/>
            <person name="Haridas S."/>
            <person name="Hensen N."/>
            <person name="Bonometti L."/>
            <person name="Westerberg I."/>
            <person name="Brannstrom I.O."/>
            <person name="Guillou S."/>
            <person name="Cros-Aarteil S."/>
            <person name="Calhoun S."/>
            <person name="Kuo A."/>
            <person name="Mondo S."/>
            <person name="Pangilinan J."/>
            <person name="Riley R."/>
            <person name="LaButti K."/>
            <person name="Andreopoulos B."/>
            <person name="Lipzen A."/>
            <person name="Chen C."/>
            <person name="Yanf M."/>
            <person name="Daum C."/>
            <person name="Ng V."/>
            <person name="Clum A."/>
            <person name="Steindorff A."/>
            <person name="Ohm R."/>
            <person name="Martin F."/>
            <person name="Silar P."/>
            <person name="Natvig D."/>
            <person name="Lalanne C."/>
            <person name="Gautier V."/>
            <person name="Ament-velasquez S.L."/>
            <person name="Kruys A."/>
            <person name="Hutchinson M.I."/>
            <person name="Powell A.J."/>
            <person name="Barry K."/>
            <person name="Miller A.N."/>
            <person name="Grigoriev I.V."/>
            <person name="Debuchy R."/>
            <person name="Gladieux P."/>
            <person name="Thoren M.H."/>
            <person name="Johannesson H."/>
        </authorList>
    </citation>
    <scope>NUCLEOTIDE SEQUENCE</scope>
    <source>
        <strain evidence="3">FGSC 1904</strain>
    </source>
</reference>
<evidence type="ECO:0000313" key="3">
    <source>
        <dbReference type="EMBL" id="KAK3398438.1"/>
    </source>
</evidence>